<organism evidence="10 11">
    <name type="scientific">Rhizobium phaseoli</name>
    <dbReference type="NCBI Taxonomy" id="396"/>
    <lineage>
        <taxon>Bacteria</taxon>
        <taxon>Pseudomonadati</taxon>
        <taxon>Pseudomonadota</taxon>
        <taxon>Alphaproteobacteria</taxon>
        <taxon>Hyphomicrobiales</taxon>
        <taxon>Rhizobiaceae</taxon>
        <taxon>Rhizobium/Agrobacterium group</taxon>
        <taxon>Rhizobium</taxon>
    </lineage>
</organism>
<evidence type="ECO:0000256" key="1">
    <source>
        <dbReference type="ARBA" id="ARBA00001954"/>
    </source>
</evidence>
<gene>
    <name evidence="10" type="ORF">AMC81_CH02309</name>
</gene>
<dbReference type="Gene3D" id="3.10.180.10">
    <property type="entry name" value="2,3-Dihydroxybiphenyl 1,2-Dioxygenase, domain 1"/>
    <property type="match status" value="2"/>
</dbReference>
<evidence type="ECO:0000256" key="8">
    <source>
        <dbReference type="RuleBase" id="RU000683"/>
    </source>
</evidence>
<sequence length="363" mass="40336">MGRMRVLRKTGIDKIPGRFMLTLAKPSEDNMLPAVNLKPPFNITRFSHVVLEVNDVGCSRDFYVNVGGLVETEFTDGVSYLRGLSEACHHSLVLAPAGGKPACRRIGYRVFLEEDLDKAKVFFEEKGLPAEWIEVRNQGRTLLVSDPSGARIELCSSMSVHPRKFLAVHEHRGARAQGLDHCQIMVADPLGLSAFYGELGFRTSEYIAAGDTLIANFMYRKGVCLDLALVPGIGPQLHHFAYTVPESSDIFAVCDFASRYGYGDSVERGPGRHGPSGVLFVYLRDPDGHRVEFFNNHYTTIDAELEPIRWDAASLSTNVHWGMPAVSKWFFEASEFAGVPLEHPEKMPNPMTLERYAEGLAKS</sequence>
<keyword evidence="11" id="KW-1185">Reference proteome</keyword>
<keyword evidence="3" id="KW-0479">Metal-binding</keyword>
<accession>A0ABM6CA29</accession>
<proteinExistence type="inferred from homology"/>
<keyword evidence="6 8" id="KW-0560">Oxidoreductase</keyword>
<dbReference type="InterPro" id="IPR037523">
    <property type="entry name" value="VOC_core"/>
</dbReference>
<evidence type="ECO:0000256" key="6">
    <source>
        <dbReference type="ARBA" id="ARBA00023002"/>
    </source>
</evidence>
<evidence type="ECO:0000256" key="3">
    <source>
        <dbReference type="ARBA" id="ARBA00022723"/>
    </source>
</evidence>
<dbReference type="InterPro" id="IPR050383">
    <property type="entry name" value="GlyoxalaseI/FosfomycinResist"/>
</dbReference>
<protein>
    <submittedName>
        <fullName evidence="10">3,4-dihydroxyphenylacetate 2,3-dioxygenase protein</fullName>
        <ecNumber evidence="10">1.13.11.15</ecNumber>
    </submittedName>
</protein>
<evidence type="ECO:0000256" key="2">
    <source>
        <dbReference type="ARBA" id="ARBA00008784"/>
    </source>
</evidence>
<evidence type="ECO:0000256" key="7">
    <source>
        <dbReference type="ARBA" id="ARBA00023004"/>
    </source>
</evidence>
<keyword evidence="4 8" id="KW-0058">Aromatic hydrocarbons catabolism</keyword>
<evidence type="ECO:0000259" key="9">
    <source>
        <dbReference type="PROSITE" id="PS51819"/>
    </source>
</evidence>
<comment type="similarity">
    <text evidence="2 8">Belongs to the extradiol ring-cleavage dioxygenase family.</text>
</comment>
<evidence type="ECO:0000256" key="4">
    <source>
        <dbReference type="ARBA" id="ARBA00022797"/>
    </source>
</evidence>
<keyword evidence="7 8" id="KW-0408">Iron</keyword>
<dbReference type="InterPro" id="IPR029068">
    <property type="entry name" value="Glyas_Bleomycin-R_OHBP_Dase"/>
</dbReference>
<dbReference type="Pfam" id="PF00903">
    <property type="entry name" value="Glyoxalase"/>
    <property type="match status" value="2"/>
</dbReference>
<dbReference type="EMBL" id="CP013568">
    <property type="protein sequence ID" value="ANL85077.1"/>
    <property type="molecule type" value="Genomic_DNA"/>
</dbReference>
<evidence type="ECO:0000256" key="5">
    <source>
        <dbReference type="ARBA" id="ARBA00022964"/>
    </source>
</evidence>
<comment type="cofactor">
    <cofactor evidence="1 8">
        <name>Fe(2+)</name>
        <dbReference type="ChEBI" id="CHEBI:29033"/>
    </cofactor>
</comment>
<name>A0ABM6CA29_9HYPH</name>
<dbReference type="InterPro" id="IPR000486">
    <property type="entry name" value="Xdiol_ring_cleave_dOase_1/2"/>
</dbReference>
<dbReference type="Proteomes" id="UP000078551">
    <property type="component" value="Chromosome"/>
</dbReference>
<dbReference type="InterPro" id="IPR004360">
    <property type="entry name" value="Glyas_Fos-R_dOase_dom"/>
</dbReference>
<dbReference type="EC" id="1.13.11.15" evidence="10"/>
<reference evidence="10 11" key="1">
    <citation type="submission" date="2015-11" db="EMBL/GenBank/DDBJ databases">
        <title>The limits of bacterial species coexistence and the symbiotic plasmid transference in sympatric Rhizobium populations.</title>
        <authorList>
            <person name="Perez-Carrascal O.M."/>
            <person name="VanInsberghe D."/>
            <person name="Juarez S."/>
            <person name="Polz M.F."/>
            <person name="Vinuesa P."/>
            <person name="Gonzalez V."/>
        </authorList>
    </citation>
    <scope>NUCLEOTIDE SEQUENCE [LARGE SCALE GENOMIC DNA]</scope>
    <source>
        <strain evidence="10 11">N771</strain>
    </source>
</reference>
<dbReference type="PANTHER" id="PTHR21366">
    <property type="entry name" value="GLYOXALASE FAMILY PROTEIN"/>
    <property type="match status" value="1"/>
</dbReference>
<dbReference type="PROSITE" id="PS00082">
    <property type="entry name" value="EXTRADIOL_DIOXYGENAS"/>
    <property type="match status" value="1"/>
</dbReference>
<dbReference type="SUPFAM" id="SSF54593">
    <property type="entry name" value="Glyoxalase/Bleomycin resistance protein/Dihydroxybiphenyl dioxygenase"/>
    <property type="match status" value="1"/>
</dbReference>
<evidence type="ECO:0000313" key="10">
    <source>
        <dbReference type="EMBL" id="ANL85077.1"/>
    </source>
</evidence>
<dbReference type="GO" id="GO:0008687">
    <property type="term" value="F:3,4-dihydroxyphenylacetate 2,3-dioxygenase activity"/>
    <property type="evidence" value="ECO:0007669"/>
    <property type="project" value="UniProtKB-EC"/>
</dbReference>
<keyword evidence="5 8" id="KW-0223">Dioxygenase</keyword>
<feature type="domain" description="VOC" evidence="9">
    <location>
        <begin position="45"/>
        <end position="157"/>
    </location>
</feature>
<evidence type="ECO:0000313" key="11">
    <source>
        <dbReference type="Proteomes" id="UP000078551"/>
    </source>
</evidence>
<dbReference type="PROSITE" id="PS51819">
    <property type="entry name" value="VOC"/>
    <property type="match status" value="2"/>
</dbReference>
<feature type="domain" description="VOC" evidence="9">
    <location>
        <begin position="178"/>
        <end position="296"/>
    </location>
</feature>